<dbReference type="Proteomes" id="UP000619079">
    <property type="component" value="Unassembled WGS sequence"/>
</dbReference>
<gene>
    <name evidence="2" type="ORF">JF290_01930</name>
</gene>
<protein>
    <recommendedName>
        <fullName evidence="4">Bacterial surface antigen (D15) domain-containing protein</fullName>
    </recommendedName>
</protein>
<dbReference type="EMBL" id="JAELVR010000001">
    <property type="protein sequence ID" value="MBJ6370273.1"/>
    <property type="molecule type" value="Genomic_DNA"/>
</dbReference>
<accession>A0A8J7LQ54</accession>
<name>A0A8J7LQ54_9RHOB</name>
<dbReference type="SUPFAM" id="SSF56925">
    <property type="entry name" value="OMPA-like"/>
    <property type="match status" value="1"/>
</dbReference>
<evidence type="ECO:0000313" key="2">
    <source>
        <dbReference type="EMBL" id="MBJ6370273.1"/>
    </source>
</evidence>
<feature type="chain" id="PRO_5035163178" description="Bacterial surface antigen (D15) domain-containing protein" evidence="1">
    <location>
        <begin position="21"/>
        <end position="391"/>
    </location>
</feature>
<evidence type="ECO:0008006" key="4">
    <source>
        <dbReference type="Google" id="ProtNLM"/>
    </source>
</evidence>
<keyword evidence="1" id="KW-0732">Signal</keyword>
<evidence type="ECO:0000313" key="3">
    <source>
        <dbReference type="Proteomes" id="UP000619079"/>
    </source>
</evidence>
<keyword evidence="3" id="KW-1185">Reference proteome</keyword>
<proteinExistence type="predicted"/>
<sequence>MRIFGLILAATLSLPLATRAQDRVPDPVQAPPVSPEGADQRAFLDLFFDESDGKFDISDYLSRGGFIPVPIIITEPAVEGGLGLVLQFISWPDGRRESLTRRMLGAARTGNGSYGYGYFQSGTVLDGRLSYRFGVGKGELTIAAYPGGGTFPLEYTTEFTYGVLGSARWALNDPRFSVGVNWDFREIRTTLALPGLPPAIRPDIDRTIRTGALGLGFHFDSRDNPLTPTEGVNVYLDTKFNTDAFGSDRAFDVYDLASFGFGRLGSDWRYGMMTSASLVTGDVPFNFVPSIENRGVPANRYQGKLVLNAEAELTRQLNDRWSVLGFAGVGYADARDSRLFADSGAIYSGGVGARYRIARKLGVDAGIDLAFGPEEPVIYFQFGHAWMRWMD</sequence>
<organism evidence="2 3">
    <name type="scientific">Sedimentitalea arenosa</name>
    <dbReference type="NCBI Taxonomy" id="2798803"/>
    <lineage>
        <taxon>Bacteria</taxon>
        <taxon>Pseudomonadati</taxon>
        <taxon>Pseudomonadota</taxon>
        <taxon>Alphaproteobacteria</taxon>
        <taxon>Rhodobacterales</taxon>
        <taxon>Paracoccaceae</taxon>
        <taxon>Sedimentitalea</taxon>
    </lineage>
</organism>
<dbReference type="Gene3D" id="2.40.160.50">
    <property type="entry name" value="membrane protein fhac: a member of the omp85/tpsb transporter family"/>
    <property type="match status" value="1"/>
</dbReference>
<evidence type="ECO:0000256" key="1">
    <source>
        <dbReference type="SAM" id="SignalP"/>
    </source>
</evidence>
<dbReference type="RefSeq" id="WP_199023037.1">
    <property type="nucleotide sequence ID" value="NZ_JAELVR010000001.1"/>
</dbReference>
<feature type="signal peptide" evidence="1">
    <location>
        <begin position="1"/>
        <end position="20"/>
    </location>
</feature>
<dbReference type="InterPro" id="IPR011250">
    <property type="entry name" value="OMP/PagP_B-barrel"/>
</dbReference>
<reference evidence="2" key="1">
    <citation type="submission" date="2020-12" db="EMBL/GenBank/DDBJ databases">
        <title>Sedimentitalea sp. nov., isolated from sand in Incheon.</title>
        <authorList>
            <person name="Kim W."/>
        </authorList>
    </citation>
    <scope>NUCLEOTIDE SEQUENCE</scope>
    <source>
        <strain evidence="2">CAU 1593</strain>
    </source>
</reference>
<comment type="caution">
    <text evidence="2">The sequence shown here is derived from an EMBL/GenBank/DDBJ whole genome shotgun (WGS) entry which is preliminary data.</text>
</comment>
<dbReference type="AlphaFoldDB" id="A0A8J7LQ54"/>